<evidence type="ECO:0000313" key="2">
    <source>
        <dbReference type="Proteomes" id="UP001190700"/>
    </source>
</evidence>
<name>A0AAE0GIN5_9CHLO</name>
<accession>A0AAE0GIN5</accession>
<keyword evidence="2" id="KW-1185">Reference proteome</keyword>
<protein>
    <submittedName>
        <fullName evidence="1">Uncharacterized protein</fullName>
    </submittedName>
</protein>
<dbReference type="EMBL" id="LGRX02005300">
    <property type="protein sequence ID" value="KAK3278741.1"/>
    <property type="molecule type" value="Genomic_DNA"/>
</dbReference>
<proteinExistence type="predicted"/>
<dbReference type="Proteomes" id="UP001190700">
    <property type="component" value="Unassembled WGS sequence"/>
</dbReference>
<comment type="caution">
    <text evidence="1">The sequence shown here is derived from an EMBL/GenBank/DDBJ whole genome shotgun (WGS) entry which is preliminary data.</text>
</comment>
<sequence length="384" mass="43135">MTELLKRSGVYDCANPLPIVDPSISRMRLAIEMTELHLLDGPDRYKAAHEFAEQLVGRVVELHSRPQCFVWELQVQGAWQYTLAQVHSNYEDTIKDIVDAVMAGRKVTAMLAHASRPAEAYAPLLLNFQMDFKTTRPSNAAPGWEAELDDHADRVHNPELDDEWTPEMFGYAFVSRPDAEQFEAWHLEYSDPSLAHVVHRCGKQLQDDAAEAEREGAVLEAHKLLLRRCGILQEFSPLATLATTLRSPAQTLHRLRTSIHMLCGVIDSTPGDHYMRINATGLRKALWECCNMVGQRMLSMSTCPLNGVRHLLTNTAATLKERALNGAVLGEADIKRLERIDVWLECFGELAASCLHHRNRDARAGSLLNGKFFTVQTAPSMHVH</sequence>
<dbReference type="AlphaFoldDB" id="A0AAE0GIN5"/>
<organism evidence="1 2">
    <name type="scientific">Cymbomonas tetramitiformis</name>
    <dbReference type="NCBI Taxonomy" id="36881"/>
    <lineage>
        <taxon>Eukaryota</taxon>
        <taxon>Viridiplantae</taxon>
        <taxon>Chlorophyta</taxon>
        <taxon>Pyramimonadophyceae</taxon>
        <taxon>Pyramimonadales</taxon>
        <taxon>Pyramimonadaceae</taxon>
        <taxon>Cymbomonas</taxon>
    </lineage>
</organism>
<evidence type="ECO:0000313" key="1">
    <source>
        <dbReference type="EMBL" id="KAK3278741.1"/>
    </source>
</evidence>
<reference evidence="1 2" key="1">
    <citation type="journal article" date="2015" name="Genome Biol. Evol.">
        <title>Comparative Genomics of a Bacterivorous Green Alga Reveals Evolutionary Causalities and Consequences of Phago-Mixotrophic Mode of Nutrition.</title>
        <authorList>
            <person name="Burns J.A."/>
            <person name="Paasch A."/>
            <person name="Narechania A."/>
            <person name="Kim E."/>
        </authorList>
    </citation>
    <scope>NUCLEOTIDE SEQUENCE [LARGE SCALE GENOMIC DNA]</scope>
    <source>
        <strain evidence="1 2">PLY_AMNH</strain>
    </source>
</reference>
<gene>
    <name evidence="1" type="ORF">CYMTET_13336</name>
</gene>